<evidence type="ECO:0000313" key="6">
    <source>
        <dbReference type="Proteomes" id="UP000185490"/>
    </source>
</evidence>
<keyword evidence="5" id="KW-0540">Nuclease</keyword>
<keyword evidence="6" id="KW-1185">Reference proteome</keyword>
<dbReference type="Pfam" id="PF01420">
    <property type="entry name" value="Methylase_S"/>
    <property type="match status" value="2"/>
</dbReference>
<keyword evidence="2" id="KW-0680">Restriction system</keyword>
<evidence type="ECO:0000256" key="3">
    <source>
        <dbReference type="ARBA" id="ARBA00023125"/>
    </source>
</evidence>
<accession>A0ABM6GDD2</accession>
<comment type="similarity">
    <text evidence="1">Belongs to the type-I restriction system S methylase family.</text>
</comment>
<evidence type="ECO:0000259" key="4">
    <source>
        <dbReference type="Pfam" id="PF01420"/>
    </source>
</evidence>
<dbReference type="GO" id="GO:0004519">
    <property type="term" value="F:endonuclease activity"/>
    <property type="evidence" value="ECO:0007669"/>
    <property type="project" value="UniProtKB-KW"/>
</dbReference>
<keyword evidence="3" id="KW-0238">DNA-binding</keyword>
<dbReference type="PANTHER" id="PTHR30408">
    <property type="entry name" value="TYPE-1 RESTRICTION ENZYME ECOKI SPECIFICITY PROTEIN"/>
    <property type="match status" value="1"/>
</dbReference>
<dbReference type="InterPro" id="IPR044946">
    <property type="entry name" value="Restrct_endonuc_typeI_TRD_sf"/>
</dbReference>
<evidence type="ECO:0000313" key="5">
    <source>
        <dbReference type="EMBL" id="APT73453.1"/>
    </source>
</evidence>
<name>A0ABM6GDD2_9BACT</name>
<proteinExistence type="inferred from homology"/>
<dbReference type="SUPFAM" id="SSF116734">
    <property type="entry name" value="DNA methylase specificity domain"/>
    <property type="match status" value="2"/>
</dbReference>
<dbReference type="InterPro" id="IPR052021">
    <property type="entry name" value="Type-I_RS_S_subunit"/>
</dbReference>
<protein>
    <submittedName>
        <fullName evidence="5">Type I restriction endonuclease S subunit</fullName>
    </submittedName>
</protein>
<dbReference type="Gene3D" id="1.10.287.1120">
    <property type="entry name" value="Bipartite methylase S protein"/>
    <property type="match status" value="1"/>
</dbReference>
<keyword evidence="5" id="KW-0378">Hydrolase</keyword>
<dbReference type="PANTHER" id="PTHR30408:SF12">
    <property type="entry name" value="TYPE I RESTRICTION ENZYME MJAVIII SPECIFICITY SUBUNIT"/>
    <property type="match status" value="1"/>
</dbReference>
<evidence type="ECO:0000256" key="1">
    <source>
        <dbReference type="ARBA" id="ARBA00010923"/>
    </source>
</evidence>
<evidence type="ECO:0000256" key="2">
    <source>
        <dbReference type="ARBA" id="ARBA00022747"/>
    </source>
</evidence>
<dbReference type="CDD" id="cd17266">
    <property type="entry name" value="RMtype1_S_Sau1132ORF3780P-TRD2-CR2_like"/>
    <property type="match status" value="1"/>
</dbReference>
<keyword evidence="5" id="KW-0255">Endonuclease</keyword>
<feature type="domain" description="Type I restriction modification DNA specificity" evidence="4">
    <location>
        <begin position="18"/>
        <end position="194"/>
    </location>
</feature>
<dbReference type="InterPro" id="IPR000055">
    <property type="entry name" value="Restrct_endonuc_typeI_TRD"/>
</dbReference>
<sequence length="402" mass="46013">MADRIPPGYKKTEIGIIPEDWKIGELEEIAEVIDPHPSHRAPPEVSRGIPFVGIGDLDENGNIINDNVRIVHPKILEEHKKRYNLYDNLIGLGRVASIGKVVKLKEGKYAVSPTMGIIKSNYIEWRYLYYILQSKYVIEQFNKIMTGSTRSSVGMIVLRKSKIPYPPTIEEQRAIARVLSDVDKLIESLDKLIEKKKLIKKGAMQELLTGKKRLPGFKGEWVRKKLGEVAEIYQPETISQSQLSNVGYNVYGANGIIGKYHKYNHEFWQNIITCRGSTCGMVNRTTDKCWITGNAMVINVDKNKSIDKLFMFYLLKFQDFTKLITGSGQPQIIRKPLVEFIIHYPSDIEEQRAIAQILSDMDAEIEALEKKKAKYEMIKKGMMQLLLTGKVRLKDRIKEVLK</sequence>
<dbReference type="Proteomes" id="UP000185490">
    <property type="component" value="Chromosome"/>
</dbReference>
<reference evidence="5 6" key="1">
    <citation type="submission" date="2014-02" db="EMBL/GenBank/DDBJ databases">
        <title>Diversity of Thermotogales isolates from hydrothermal vents.</title>
        <authorList>
            <person name="Haverkamp T.H.A."/>
            <person name="Lossouarn J."/>
            <person name="Geslin C."/>
            <person name="Nesbo C.L."/>
        </authorList>
    </citation>
    <scope>NUCLEOTIDE SEQUENCE [LARGE SCALE GENOMIC DNA]</scope>
    <source>
        <strain evidence="5 6">431</strain>
    </source>
</reference>
<feature type="domain" description="Type I restriction modification DNA specificity" evidence="4">
    <location>
        <begin position="220"/>
        <end position="372"/>
    </location>
</feature>
<dbReference type="Gene3D" id="3.90.220.20">
    <property type="entry name" value="DNA methylase specificity domains"/>
    <property type="match status" value="2"/>
</dbReference>
<dbReference type="EMBL" id="CP007389">
    <property type="protein sequence ID" value="APT73453.1"/>
    <property type="molecule type" value="Genomic_DNA"/>
</dbReference>
<dbReference type="RefSeq" id="WP_012056633.1">
    <property type="nucleotide sequence ID" value="NZ_CP007389.1"/>
</dbReference>
<gene>
    <name evidence="5" type="ORF">BW47_02190</name>
</gene>
<organism evidence="5 6">
    <name type="scientific">Thermosipho melanesiensis</name>
    <dbReference type="NCBI Taxonomy" id="46541"/>
    <lineage>
        <taxon>Bacteria</taxon>
        <taxon>Thermotogati</taxon>
        <taxon>Thermotogota</taxon>
        <taxon>Thermotogae</taxon>
        <taxon>Thermotogales</taxon>
        <taxon>Fervidobacteriaceae</taxon>
        <taxon>Thermosipho</taxon>
    </lineage>
</organism>